<gene>
    <name evidence="1" type="ORF">METZ01_LOCUS241733</name>
</gene>
<protein>
    <submittedName>
        <fullName evidence="1">Uncharacterized protein</fullName>
    </submittedName>
</protein>
<evidence type="ECO:0000313" key="1">
    <source>
        <dbReference type="EMBL" id="SVB88879.1"/>
    </source>
</evidence>
<accession>A0A382HNU6</accession>
<proteinExistence type="predicted"/>
<reference evidence="1" key="1">
    <citation type="submission" date="2018-05" db="EMBL/GenBank/DDBJ databases">
        <authorList>
            <person name="Lanie J.A."/>
            <person name="Ng W.-L."/>
            <person name="Kazmierczak K.M."/>
            <person name="Andrzejewski T.M."/>
            <person name="Davidsen T.M."/>
            <person name="Wayne K.J."/>
            <person name="Tettelin H."/>
            <person name="Glass J.I."/>
            <person name="Rusch D."/>
            <person name="Podicherti R."/>
            <person name="Tsui H.-C.T."/>
            <person name="Winkler M.E."/>
        </authorList>
    </citation>
    <scope>NUCLEOTIDE SEQUENCE</scope>
</reference>
<feature type="non-terminal residue" evidence="1">
    <location>
        <position position="87"/>
    </location>
</feature>
<organism evidence="1">
    <name type="scientific">marine metagenome</name>
    <dbReference type="NCBI Taxonomy" id="408172"/>
    <lineage>
        <taxon>unclassified sequences</taxon>
        <taxon>metagenomes</taxon>
        <taxon>ecological metagenomes</taxon>
    </lineage>
</organism>
<sequence length="87" mass="9998">MMPDRIDEFESVFRSADKPAFHFDPPKIEKLLLLTDLKTPEAQQFEDRLKKFIDSGEPGGTFSWESIHAEKPDTRTAFIQTIESSNP</sequence>
<name>A0A382HNU6_9ZZZZ</name>
<dbReference type="EMBL" id="UINC01062346">
    <property type="protein sequence ID" value="SVB88879.1"/>
    <property type="molecule type" value="Genomic_DNA"/>
</dbReference>
<dbReference type="AlphaFoldDB" id="A0A382HNU6"/>